<dbReference type="RefSeq" id="WP_317329164.1">
    <property type="nucleotide sequence ID" value="NZ_JAWJZA010000016.1"/>
</dbReference>
<evidence type="ECO:0000259" key="7">
    <source>
        <dbReference type="PROSITE" id="PS50850"/>
    </source>
</evidence>
<dbReference type="InterPro" id="IPR020846">
    <property type="entry name" value="MFS_dom"/>
</dbReference>
<keyword evidence="3 6" id="KW-0812">Transmembrane</keyword>
<evidence type="ECO:0000256" key="5">
    <source>
        <dbReference type="ARBA" id="ARBA00023136"/>
    </source>
</evidence>
<keyword evidence="9" id="KW-1185">Reference proteome</keyword>
<gene>
    <name evidence="8" type="ORF">RVY80_00270</name>
</gene>
<evidence type="ECO:0000256" key="3">
    <source>
        <dbReference type="ARBA" id="ARBA00022692"/>
    </source>
</evidence>
<reference evidence="8 9" key="1">
    <citation type="submission" date="2023-10" db="EMBL/GenBank/DDBJ databases">
        <title>Veillonella sp. nov., isolated from a pig farm feces dump.</title>
        <authorList>
            <person name="Chang Y.-H."/>
        </authorList>
    </citation>
    <scope>NUCLEOTIDE SEQUENCE [LARGE SCALE GENOMIC DNA]</scope>
    <source>
        <strain evidence="8 9">YH-vei2233</strain>
    </source>
</reference>
<feature type="transmembrane region" description="Helical" evidence="6">
    <location>
        <begin position="132"/>
        <end position="152"/>
    </location>
</feature>
<accession>A0ABU3Z5V4</accession>
<evidence type="ECO:0000313" key="9">
    <source>
        <dbReference type="Proteomes" id="UP001272515"/>
    </source>
</evidence>
<dbReference type="InterPro" id="IPR036259">
    <property type="entry name" value="MFS_trans_sf"/>
</dbReference>
<evidence type="ECO:0000256" key="1">
    <source>
        <dbReference type="ARBA" id="ARBA00004651"/>
    </source>
</evidence>
<dbReference type="EMBL" id="JAWJZB010000001">
    <property type="protein sequence ID" value="MDV5087293.1"/>
    <property type="molecule type" value="Genomic_DNA"/>
</dbReference>
<feature type="transmembrane region" description="Helical" evidence="6">
    <location>
        <begin position="280"/>
        <end position="309"/>
    </location>
</feature>
<keyword evidence="4 6" id="KW-1133">Transmembrane helix</keyword>
<sequence>MKKSYIYFITLSHMINDSCQSILPALLPLFIYTYGLTLEQAGLLILANTALSSLLQPLLGYVSDKLSEPRLIALGVLLSACSTGAMGLVDSYPALLVCSTMAGVGSAVFHPEGAKIVNRLAGTNKGKAMGTFAIGGSSGFAIGPIFAAAIAYNIGPSGLVAFTVFGLIWSIVLFFMMPRIVNHANTLQHSLAAKNDLPKRELTNNWKYFGLLFLVILAQSVNFRVMNAFIPIFWIRELGASPEQGSFALTVFFTIGIFTTYIGGILADRFGPARTVKWSLLLWLPAAIIFPHSTSMWMAFPAMFCVGVAKALGYSPVVVLGQSYLAKSIGFASGITFGLSMTIGGLVAPLVGKLADAYGLAHALNVLVPFMAIGAIVAFFLKEPEKEY</sequence>
<feature type="transmembrane region" description="Helical" evidence="6">
    <location>
        <begin position="247"/>
        <end position="268"/>
    </location>
</feature>
<evidence type="ECO:0000256" key="2">
    <source>
        <dbReference type="ARBA" id="ARBA00022448"/>
    </source>
</evidence>
<feature type="transmembrane region" description="Helical" evidence="6">
    <location>
        <begin position="363"/>
        <end position="381"/>
    </location>
</feature>
<dbReference type="CDD" id="cd17478">
    <property type="entry name" value="MFS_FsR"/>
    <property type="match status" value="1"/>
</dbReference>
<feature type="transmembrane region" description="Helical" evidence="6">
    <location>
        <begin position="208"/>
        <end position="235"/>
    </location>
</feature>
<feature type="transmembrane region" description="Helical" evidence="6">
    <location>
        <begin position="158"/>
        <end position="177"/>
    </location>
</feature>
<dbReference type="PANTHER" id="PTHR43129:SF1">
    <property type="entry name" value="FOSMIDOMYCIN RESISTANCE PROTEIN"/>
    <property type="match status" value="1"/>
</dbReference>
<organism evidence="8 9">
    <name type="scientific">Veillonella absiana</name>
    <dbReference type="NCBI Taxonomy" id="3079305"/>
    <lineage>
        <taxon>Bacteria</taxon>
        <taxon>Bacillati</taxon>
        <taxon>Bacillota</taxon>
        <taxon>Negativicutes</taxon>
        <taxon>Veillonellales</taxon>
        <taxon>Veillonellaceae</taxon>
        <taxon>Veillonella</taxon>
    </lineage>
</organism>
<dbReference type="Gene3D" id="1.20.1250.20">
    <property type="entry name" value="MFS general substrate transporter like domains"/>
    <property type="match status" value="2"/>
</dbReference>
<dbReference type="PANTHER" id="PTHR43129">
    <property type="entry name" value="FOSMIDOMYCIN RESISTANCE PROTEIN"/>
    <property type="match status" value="1"/>
</dbReference>
<dbReference type="Proteomes" id="UP001272515">
    <property type="component" value="Unassembled WGS sequence"/>
</dbReference>
<comment type="subcellular location">
    <subcellularLocation>
        <location evidence="1">Cell membrane</location>
        <topology evidence="1">Multi-pass membrane protein</topology>
    </subcellularLocation>
</comment>
<feature type="transmembrane region" description="Helical" evidence="6">
    <location>
        <begin position="329"/>
        <end position="351"/>
    </location>
</feature>
<dbReference type="SUPFAM" id="SSF103473">
    <property type="entry name" value="MFS general substrate transporter"/>
    <property type="match status" value="1"/>
</dbReference>
<name>A0ABU3Z5V4_9FIRM</name>
<evidence type="ECO:0000256" key="6">
    <source>
        <dbReference type="SAM" id="Phobius"/>
    </source>
</evidence>
<evidence type="ECO:0000256" key="4">
    <source>
        <dbReference type="ARBA" id="ARBA00022989"/>
    </source>
</evidence>
<keyword evidence="2" id="KW-0813">Transport</keyword>
<keyword evidence="5 6" id="KW-0472">Membrane</keyword>
<dbReference type="InterPro" id="IPR011701">
    <property type="entry name" value="MFS"/>
</dbReference>
<proteinExistence type="predicted"/>
<protein>
    <submittedName>
        <fullName evidence="8">MFS transporter</fullName>
    </submittedName>
</protein>
<comment type="caution">
    <text evidence="8">The sequence shown here is derived from an EMBL/GenBank/DDBJ whole genome shotgun (WGS) entry which is preliminary data.</text>
</comment>
<evidence type="ECO:0000313" key="8">
    <source>
        <dbReference type="EMBL" id="MDV5087293.1"/>
    </source>
</evidence>
<feature type="domain" description="Major facilitator superfamily (MFS) profile" evidence="7">
    <location>
        <begin position="5"/>
        <end position="386"/>
    </location>
</feature>
<dbReference type="Pfam" id="PF07690">
    <property type="entry name" value="MFS_1"/>
    <property type="match status" value="1"/>
</dbReference>
<dbReference type="PROSITE" id="PS50850">
    <property type="entry name" value="MFS"/>
    <property type="match status" value="1"/>
</dbReference>